<dbReference type="KEGG" id="tpal:117639087"/>
<dbReference type="RefSeq" id="XP_034230373.1">
    <property type="nucleotide sequence ID" value="XM_034374482.1"/>
</dbReference>
<protein>
    <submittedName>
        <fullName evidence="9 10">Uncharacterized protein LOC117639087 isoform X1</fullName>
    </submittedName>
</protein>
<dbReference type="PRINTS" id="PR00348">
    <property type="entry name" value="UBIQUITIN"/>
</dbReference>
<dbReference type="GO" id="GO:0008270">
    <property type="term" value="F:zinc ion binding"/>
    <property type="evidence" value="ECO:0007669"/>
    <property type="project" value="UniProtKB-KW"/>
</dbReference>
<evidence type="ECO:0000256" key="4">
    <source>
        <dbReference type="PROSITE-ProRule" id="PRU00449"/>
    </source>
</evidence>
<dbReference type="InterPro" id="IPR000626">
    <property type="entry name" value="Ubiquitin-like_dom"/>
</dbReference>
<organism evidence="11">
    <name type="scientific">Thrips palmi</name>
    <name type="common">Melon thrips</name>
    <dbReference type="NCBI Taxonomy" id="161013"/>
    <lineage>
        <taxon>Eukaryota</taxon>
        <taxon>Metazoa</taxon>
        <taxon>Ecdysozoa</taxon>
        <taxon>Arthropoda</taxon>
        <taxon>Hexapoda</taxon>
        <taxon>Insecta</taxon>
        <taxon>Pterygota</taxon>
        <taxon>Neoptera</taxon>
        <taxon>Paraneoptera</taxon>
        <taxon>Thysanoptera</taxon>
        <taxon>Terebrantia</taxon>
        <taxon>Thripoidea</taxon>
        <taxon>Thripidae</taxon>
        <taxon>Thrips</taxon>
    </lineage>
</organism>
<evidence type="ECO:0000259" key="7">
    <source>
        <dbReference type="PROSITE" id="PS51039"/>
    </source>
</evidence>
<name>A0A6P8ZGM7_THRPL</name>
<dbReference type="InterPro" id="IPR053061">
    <property type="entry name" value="AN1-type_zinc_finger"/>
</dbReference>
<dbReference type="PROSITE" id="PS51039">
    <property type="entry name" value="ZF_AN1"/>
    <property type="match status" value="1"/>
</dbReference>
<dbReference type="SMART" id="SM00213">
    <property type="entry name" value="UBQ"/>
    <property type="match status" value="1"/>
</dbReference>
<keyword evidence="8" id="KW-1185">Reference proteome</keyword>
<feature type="region of interest" description="Disordered" evidence="5">
    <location>
        <begin position="1"/>
        <end position="22"/>
    </location>
</feature>
<dbReference type="Pfam" id="PF00240">
    <property type="entry name" value="ubiquitin"/>
    <property type="match status" value="1"/>
</dbReference>
<evidence type="ECO:0000256" key="3">
    <source>
        <dbReference type="ARBA" id="ARBA00022833"/>
    </source>
</evidence>
<dbReference type="CDD" id="cd01802">
    <property type="entry name" value="Ubl_ZFAND4"/>
    <property type="match status" value="1"/>
</dbReference>
<dbReference type="PANTHER" id="PTHR46728">
    <property type="entry name" value="AN1-TYPE ZINC FINGER PROTEIN 4"/>
    <property type="match status" value="1"/>
</dbReference>
<dbReference type="InterPro" id="IPR029071">
    <property type="entry name" value="Ubiquitin-like_domsf"/>
</dbReference>
<dbReference type="Proteomes" id="UP000515158">
    <property type="component" value="Unplaced"/>
</dbReference>
<dbReference type="SUPFAM" id="SSF118310">
    <property type="entry name" value="AN1-like Zinc finger"/>
    <property type="match status" value="1"/>
</dbReference>
<dbReference type="OrthoDB" id="756206at2759"/>
<dbReference type="InterPro" id="IPR035896">
    <property type="entry name" value="AN1-like_Znf"/>
</dbReference>
<feature type="compositionally biased region" description="Polar residues" evidence="5">
    <location>
        <begin position="215"/>
        <end position="225"/>
    </location>
</feature>
<evidence type="ECO:0000256" key="2">
    <source>
        <dbReference type="ARBA" id="ARBA00022771"/>
    </source>
</evidence>
<dbReference type="Gene3D" id="4.10.1110.10">
    <property type="entry name" value="AN1-like Zinc finger"/>
    <property type="match status" value="1"/>
</dbReference>
<feature type="compositionally biased region" description="Low complexity" evidence="5">
    <location>
        <begin position="271"/>
        <end position="285"/>
    </location>
</feature>
<dbReference type="PANTHER" id="PTHR46728:SF1">
    <property type="entry name" value="AN1-TYPE ZINC FINGER PROTEIN 4"/>
    <property type="match status" value="1"/>
</dbReference>
<feature type="compositionally biased region" description="Polar residues" evidence="5">
    <location>
        <begin position="1"/>
        <end position="17"/>
    </location>
</feature>
<proteinExistence type="predicted"/>
<dbReference type="AlphaFoldDB" id="A0A6P8ZGM7"/>
<sequence length="926" mass="102726">MSQHGYSPPSNVETNGPPTEGDGIIELLIETLTGNAFGMTISPSDTIAVLKSKIHRVEGIPVSAQHLLFNLTELEDNSKVSDCAISNGSTLRLVTSMRGGPISTRRVSPTPEERAWMDLVDSNRCDDLLQRIPSGQLTVLVFCEGEQFNLFRVVENADGTYSPVQDSANTSTSRNALSTDEPDAAAQRLRENTVTMGKMKELQRKLNSSRKAKISGSQESPNMGMTSVEHLSSTITDAKASPAHWKIQPTLQLASQSDSRSSKLPIEHGCSPSRSTQSSSKRSISCPHRKFTLPRLETSHLSQAKGPQPSLPIPSRPFLPVMSVPRRAKQESVRSSSSSSQGPSLRIPAPPRLIAPPLHIPPLLQRPPPLRPMWNQRQGPVVVPELNPCSAPMPKIRTLLKEDTVQYVNPQPSSSRIPAMCQSRRRLDPIVPQRELITNLHTGIQQPQLHVSPSSQSDPQSGAGAAVHLVPMAAPGVQKRNNLINVSNCVFVPNTVVVPQPTPPMQSACHFVLLRGPTTSPEERFTEYLTAYLTQSFSRFSGMIPENLPVCLSHKLTKRLSHHFVGGLSDVAVNRLSLHLSNCICQFLEECLSNRCPKDVSRQALRTILEERTAQGYPLIGHCRQADLWDPHMRVAVRGLPTFSADVGTNFIHSPEPTRDNIRETRELFSQIPRFHSAPTPLTSQGAGVRHSVFTGLHREPLYVRLNDSSMYQRGMVPVLVRPATSPKFPPPIYCNTVQSGPPSMEVLRRFIDSVPQLRQPRLQTEIPRDQSQVQVMNGVGRLSVPFRSPPPFADPSQQPVFAGYQAPRVRWRTVKYSAHPNSPPRLPTDPAQIEVQTGNDNVQGQGDSHLSETESKLPKKSNHRCCQCRKKLTISNKYMCRCQKLFCSTHRYSEAHNCNYDYKEEGRKVLLQENPQVMAEKIVKM</sequence>
<evidence type="ECO:0000259" key="6">
    <source>
        <dbReference type="PROSITE" id="PS50053"/>
    </source>
</evidence>
<feature type="compositionally biased region" description="Polar residues" evidence="5">
    <location>
        <begin position="162"/>
        <end position="178"/>
    </location>
</feature>
<dbReference type="Gene3D" id="3.10.20.90">
    <property type="entry name" value="Phosphatidylinositol 3-kinase Catalytic Subunit, Chain A, domain 1"/>
    <property type="match status" value="1"/>
</dbReference>
<keyword evidence="3" id="KW-0862">Zinc</keyword>
<accession>A0A6P8ZGM7</accession>
<keyword evidence="1" id="KW-0479">Metal-binding</keyword>
<feature type="region of interest" description="Disordered" evidence="5">
    <location>
        <begin position="161"/>
        <end position="225"/>
    </location>
</feature>
<feature type="domain" description="AN1-type" evidence="7">
    <location>
        <begin position="860"/>
        <end position="907"/>
    </location>
</feature>
<gene>
    <name evidence="9 10 11" type="primary">LOC117639087</name>
</gene>
<evidence type="ECO:0000313" key="8">
    <source>
        <dbReference type="Proteomes" id="UP000515158"/>
    </source>
</evidence>
<evidence type="ECO:0000256" key="5">
    <source>
        <dbReference type="SAM" id="MobiDB-lite"/>
    </source>
</evidence>
<dbReference type="SMART" id="SM00154">
    <property type="entry name" value="ZnF_AN1"/>
    <property type="match status" value="1"/>
</dbReference>
<evidence type="ECO:0000313" key="11">
    <source>
        <dbReference type="RefSeq" id="XP_034230374.1"/>
    </source>
</evidence>
<evidence type="ECO:0000256" key="1">
    <source>
        <dbReference type="ARBA" id="ARBA00022723"/>
    </source>
</evidence>
<dbReference type="SUPFAM" id="SSF54236">
    <property type="entry name" value="Ubiquitin-like"/>
    <property type="match status" value="1"/>
</dbReference>
<dbReference type="GeneID" id="117639087"/>
<evidence type="ECO:0000313" key="9">
    <source>
        <dbReference type="RefSeq" id="XP_034230372.1"/>
    </source>
</evidence>
<feature type="region of interest" description="Disordered" evidence="5">
    <location>
        <begin position="251"/>
        <end position="350"/>
    </location>
</feature>
<reference evidence="9 10" key="1">
    <citation type="submission" date="2025-04" db="UniProtKB">
        <authorList>
            <consortium name="RefSeq"/>
        </authorList>
    </citation>
    <scope>IDENTIFICATION</scope>
    <source>
        <tissue evidence="9 10">Total insect</tissue>
    </source>
</reference>
<dbReference type="PROSITE" id="PS50053">
    <property type="entry name" value="UBIQUITIN_2"/>
    <property type="match status" value="1"/>
</dbReference>
<evidence type="ECO:0000313" key="10">
    <source>
        <dbReference type="RefSeq" id="XP_034230373.1"/>
    </source>
</evidence>
<dbReference type="InterPro" id="IPR019956">
    <property type="entry name" value="Ubiquitin_dom"/>
</dbReference>
<keyword evidence="2 4" id="KW-0863">Zinc-finger</keyword>
<dbReference type="InterPro" id="IPR000058">
    <property type="entry name" value="Znf_AN1"/>
</dbReference>
<feature type="domain" description="Ubiquitin-like" evidence="6">
    <location>
        <begin position="25"/>
        <end position="100"/>
    </location>
</feature>
<dbReference type="RefSeq" id="XP_034230372.1">
    <property type="nucleotide sequence ID" value="XM_034374481.1"/>
</dbReference>
<dbReference type="RefSeq" id="XP_034230374.1">
    <property type="nucleotide sequence ID" value="XM_034374483.1"/>
</dbReference>